<keyword evidence="2" id="KW-1185">Reference proteome</keyword>
<feature type="non-terminal residue" evidence="1">
    <location>
        <position position="63"/>
    </location>
</feature>
<reference evidence="1 2" key="1">
    <citation type="journal article" date="2018" name="Front. Plant Sci.">
        <title>Red Clover (Trifolium pratense) and Zigzag Clover (T. medium) - A Picture of Genomic Similarities and Differences.</title>
        <authorList>
            <person name="Dluhosova J."/>
            <person name="Istvanek J."/>
            <person name="Nedelnik J."/>
            <person name="Repkova J."/>
        </authorList>
    </citation>
    <scope>NUCLEOTIDE SEQUENCE [LARGE SCALE GENOMIC DNA]</scope>
    <source>
        <strain evidence="2">cv. 10/8</strain>
        <tissue evidence="1">Leaf</tissue>
    </source>
</reference>
<protein>
    <submittedName>
        <fullName evidence="1">Uncharacterized protein</fullName>
    </submittedName>
</protein>
<accession>A0A392T6R7</accession>
<dbReference type="AlphaFoldDB" id="A0A392T6R7"/>
<organism evidence="1 2">
    <name type="scientific">Trifolium medium</name>
    <dbReference type="NCBI Taxonomy" id="97028"/>
    <lineage>
        <taxon>Eukaryota</taxon>
        <taxon>Viridiplantae</taxon>
        <taxon>Streptophyta</taxon>
        <taxon>Embryophyta</taxon>
        <taxon>Tracheophyta</taxon>
        <taxon>Spermatophyta</taxon>
        <taxon>Magnoliopsida</taxon>
        <taxon>eudicotyledons</taxon>
        <taxon>Gunneridae</taxon>
        <taxon>Pentapetalae</taxon>
        <taxon>rosids</taxon>
        <taxon>fabids</taxon>
        <taxon>Fabales</taxon>
        <taxon>Fabaceae</taxon>
        <taxon>Papilionoideae</taxon>
        <taxon>50 kb inversion clade</taxon>
        <taxon>NPAAA clade</taxon>
        <taxon>Hologalegina</taxon>
        <taxon>IRL clade</taxon>
        <taxon>Trifolieae</taxon>
        <taxon>Trifolium</taxon>
    </lineage>
</organism>
<evidence type="ECO:0000313" key="1">
    <source>
        <dbReference type="EMBL" id="MCI56803.1"/>
    </source>
</evidence>
<dbReference type="Proteomes" id="UP000265520">
    <property type="component" value="Unassembled WGS sequence"/>
</dbReference>
<comment type="caution">
    <text evidence="1">The sequence shown here is derived from an EMBL/GenBank/DDBJ whole genome shotgun (WGS) entry which is preliminary data.</text>
</comment>
<name>A0A392T6R7_9FABA</name>
<proteinExistence type="predicted"/>
<evidence type="ECO:0000313" key="2">
    <source>
        <dbReference type="Proteomes" id="UP000265520"/>
    </source>
</evidence>
<sequence length="63" mass="7099">MDRIPVNTYSRRSIGRNSLATERISTAVAATVAAVERIVFAVVRFVSDEVEEKEEKNEDIFVL</sequence>
<dbReference type="EMBL" id="LXQA010518641">
    <property type="protein sequence ID" value="MCI56803.1"/>
    <property type="molecule type" value="Genomic_DNA"/>
</dbReference>